<feature type="region of interest" description="Disordered" evidence="2">
    <location>
        <begin position="361"/>
        <end position="426"/>
    </location>
</feature>
<dbReference type="Proteomes" id="UP000694569">
    <property type="component" value="Unplaced"/>
</dbReference>
<reference evidence="4" key="2">
    <citation type="submission" date="2025-09" db="UniProtKB">
        <authorList>
            <consortium name="Ensembl"/>
        </authorList>
    </citation>
    <scope>IDENTIFICATION</scope>
</reference>
<dbReference type="GO" id="GO:0070273">
    <property type="term" value="F:phosphatidylinositol-4-phosphate binding"/>
    <property type="evidence" value="ECO:0007669"/>
    <property type="project" value="TreeGrafter"/>
</dbReference>
<feature type="region of interest" description="Disordered" evidence="2">
    <location>
        <begin position="311"/>
        <end position="347"/>
    </location>
</feature>
<dbReference type="Pfam" id="PF25541">
    <property type="entry name" value="TBCA_PH"/>
    <property type="match status" value="1"/>
</dbReference>
<protein>
    <recommendedName>
        <fullName evidence="3">Pleckstrin homology domain-containing protein</fullName>
    </recommendedName>
</protein>
<dbReference type="InterPro" id="IPR057971">
    <property type="entry name" value="PKHA4-7_TBCA"/>
</dbReference>
<evidence type="ECO:0000256" key="2">
    <source>
        <dbReference type="SAM" id="MobiDB-lite"/>
    </source>
</evidence>
<feature type="region of interest" description="Disordered" evidence="2">
    <location>
        <begin position="177"/>
        <end position="215"/>
    </location>
</feature>
<dbReference type="AlphaFoldDB" id="A0A8C5MPI2"/>
<feature type="coiled-coil region" evidence="1">
    <location>
        <begin position="87"/>
        <end position="121"/>
    </location>
</feature>
<accession>A0A8C5MPI2</accession>
<dbReference type="GO" id="GO:0032266">
    <property type="term" value="F:phosphatidylinositol-3-phosphate binding"/>
    <property type="evidence" value="ECO:0007669"/>
    <property type="project" value="TreeGrafter"/>
</dbReference>
<keyword evidence="1" id="KW-0175">Coiled coil</keyword>
<dbReference type="OrthoDB" id="43122at2759"/>
<dbReference type="GO" id="GO:0080025">
    <property type="term" value="F:phosphatidylinositol-3,5-bisphosphate binding"/>
    <property type="evidence" value="ECO:0007669"/>
    <property type="project" value="TreeGrafter"/>
</dbReference>
<feature type="domain" description="Pleckstrin homology" evidence="3">
    <location>
        <begin position="14"/>
        <end position="151"/>
    </location>
</feature>
<evidence type="ECO:0000256" key="1">
    <source>
        <dbReference type="SAM" id="Coils"/>
    </source>
</evidence>
<reference evidence="4" key="1">
    <citation type="submission" date="2025-08" db="UniProtKB">
        <authorList>
            <consortium name="Ensembl"/>
        </authorList>
    </citation>
    <scope>IDENTIFICATION</scope>
</reference>
<evidence type="ECO:0000259" key="3">
    <source>
        <dbReference type="Pfam" id="PF25541"/>
    </source>
</evidence>
<dbReference type="GO" id="GO:0005829">
    <property type="term" value="C:cytosol"/>
    <property type="evidence" value="ECO:0007669"/>
    <property type="project" value="TreeGrafter"/>
</dbReference>
<evidence type="ECO:0000313" key="5">
    <source>
        <dbReference type="Proteomes" id="UP000694569"/>
    </source>
</evidence>
<dbReference type="PANTHER" id="PTHR12752">
    <property type="entry name" value="PHOSPHOINOSITOL 3-PHOSPHATE-BINDING PROTEIN"/>
    <property type="match status" value="1"/>
</dbReference>
<organism evidence="4 5">
    <name type="scientific">Leptobrachium leishanense</name>
    <name type="common">Leishan spiny toad</name>
    <dbReference type="NCBI Taxonomy" id="445787"/>
    <lineage>
        <taxon>Eukaryota</taxon>
        <taxon>Metazoa</taxon>
        <taxon>Chordata</taxon>
        <taxon>Craniata</taxon>
        <taxon>Vertebrata</taxon>
        <taxon>Euteleostomi</taxon>
        <taxon>Amphibia</taxon>
        <taxon>Batrachia</taxon>
        <taxon>Anura</taxon>
        <taxon>Pelobatoidea</taxon>
        <taxon>Megophryidae</taxon>
        <taxon>Leptobrachium</taxon>
    </lineage>
</organism>
<feature type="compositionally biased region" description="Pro residues" evidence="2">
    <location>
        <begin position="377"/>
        <end position="415"/>
    </location>
</feature>
<dbReference type="PANTHER" id="PTHR12752:SF3">
    <property type="entry name" value="PLECKSTRIN HOMOLOGY DOMAIN-CONTAINING FAMILY A MEMBER 5"/>
    <property type="match status" value="1"/>
</dbReference>
<keyword evidence="5" id="KW-1185">Reference proteome</keyword>
<dbReference type="GeneTree" id="ENSGT00940000155728"/>
<dbReference type="Ensembl" id="ENSLLET00000015598.1">
    <property type="protein sequence ID" value="ENSLLEP00000015023.1"/>
    <property type="gene ID" value="ENSLLEG00000009530.1"/>
</dbReference>
<name>A0A8C5MPI2_9ANUR</name>
<evidence type="ECO:0000313" key="4">
    <source>
        <dbReference type="Ensembl" id="ENSLLEP00000015023.1"/>
    </source>
</evidence>
<dbReference type="GO" id="GO:0010314">
    <property type="term" value="F:phosphatidylinositol-5-phosphate binding"/>
    <property type="evidence" value="ECO:0007669"/>
    <property type="project" value="TreeGrafter"/>
</dbReference>
<sequence length="426" mass="48159">SHPALCSDLWLPLIQAKLSQLCEQDKVVQALEQKLQQLHKEKYTLEQALLSASQEIEMNAENPTAIQNVVLQRDELQSGLLSTCREVSRATTELERAWREYERLERDVTTARNQMREQLNRLGEVQTESAGIQRAQMQKEIWRIQDVMEGLSKHKEQRRSKGNAEPVHVLNLQEKEIVPPRPPLPRSYDFSEQPPSVPPLPSDGSSSMLCHSRGPVHLPEEKTPHHVQVYHRNGSYCGPDYRLYKSEPELTTVAEVDESNNLPISSSFAVEHLCIADSGRHRMTLEEQLERMRRHQQACLKEKRKGLSFLGTIEPSPSFSRENSLKERQVTRGLRGGGETPSRNNSKHLILYQISAPQQSRLPMQLPCRTPRVLPGQTPPPCSPRPDPPPVFSPARPPPPCVLPGQTPPPLCSPRPDPRASLQSSD</sequence>
<proteinExistence type="predicted"/>